<dbReference type="PROSITE" id="PS51257">
    <property type="entry name" value="PROKAR_LIPOPROTEIN"/>
    <property type="match status" value="1"/>
</dbReference>
<evidence type="ECO:0000313" key="4">
    <source>
        <dbReference type="Proteomes" id="UP000294508"/>
    </source>
</evidence>
<feature type="signal peptide" evidence="2">
    <location>
        <begin position="1"/>
        <end position="19"/>
    </location>
</feature>
<evidence type="ECO:0000313" key="3">
    <source>
        <dbReference type="EMBL" id="TCO30540.1"/>
    </source>
</evidence>
<organism evidence="3 4">
    <name type="scientific">Kribbella steppae</name>
    <dbReference type="NCBI Taxonomy" id="2512223"/>
    <lineage>
        <taxon>Bacteria</taxon>
        <taxon>Bacillati</taxon>
        <taxon>Actinomycetota</taxon>
        <taxon>Actinomycetes</taxon>
        <taxon>Propionibacteriales</taxon>
        <taxon>Kribbellaceae</taxon>
        <taxon>Kribbella</taxon>
    </lineage>
</organism>
<dbReference type="EMBL" id="SLWN01000005">
    <property type="protein sequence ID" value="TCO30540.1"/>
    <property type="molecule type" value="Genomic_DNA"/>
</dbReference>
<dbReference type="AlphaFoldDB" id="A0A4R2HKK1"/>
<proteinExistence type="predicted"/>
<dbReference type="RefSeq" id="WP_132210184.1">
    <property type="nucleotide sequence ID" value="NZ_SLWN01000005.1"/>
</dbReference>
<comment type="caution">
    <text evidence="3">The sequence shown here is derived from an EMBL/GenBank/DDBJ whole genome shotgun (WGS) entry which is preliminary data.</text>
</comment>
<keyword evidence="2" id="KW-0732">Signal</keyword>
<reference evidence="3 4" key="1">
    <citation type="journal article" date="2015" name="Stand. Genomic Sci.">
        <title>Genomic Encyclopedia of Bacterial and Archaeal Type Strains, Phase III: the genomes of soil and plant-associated and newly described type strains.</title>
        <authorList>
            <person name="Whitman W.B."/>
            <person name="Woyke T."/>
            <person name="Klenk H.P."/>
            <person name="Zhou Y."/>
            <person name="Lilburn T.G."/>
            <person name="Beck B.J."/>
            <person name="De Vos P."/>
            <person name="Vandamme P."/>
            <person name="Eisen J.A."/>
            <person name="Garrity G."/>
            <person name="Hugenholtz P."/>
            <person name="Kyrpides N.C."/>
        </authorList>
    </citation>
    <scope>NUCLEOTIDE SEQUENCE [LARGE SCALE GENOMIC DNA]</scope>
    <source>
        <strain evidence="3 4">VKM Ac-2572</strain>
    </source>
</reference>
<feature type="chain" id="PRO_5039078390" description="Lipoprotein" evidence="2">
    <location>
        <begin position="20"/>
        <end position="120"/>
    </location>
</feature>
<protein>
    <recommendedName>
        <fullName evidence="5">Lipoprotein</fullName>
    </recommendedName>
</protein>
<name>A0A4R2HKK1_9ACTN</name>
<dbReference type="Proteomes" id="UP000294508">
    <property type="component" value="Unassembled WGS sequence"/>
</dbReference>
<gene>
    <name evidence="3" type="ORF">EV652_105542</name>
</gene>
<feature type="region of interest" description="Disordered" evidence="1">
    <location>
        <begin position="21"/>
        <end position="44"/>
    </location>
</feature>
<keyword evidence="4" id="KW-1185">Reference proteome</keyword>
<sequence length="120" mass="12004">MRVTSVLVTAGLVVATVTACSGGDDKAETTPAPPSCVGKDTPDSTHVLSSGPVNLPSGGRAVLQETHLDANPPTARLSLLGTDAGETTAADVSVGGTVTVKATKYSVVEICSDRVQLAKS</sequence>
<evidence type="ECO:0000256" key="2">
    <source>
        <dbReference type="SAM" id="SignalP"/>
    </source>
</evidence>
<evidence type="ECO:0008006" key="5">
    <source>
        <dbReference type="Google" id="ProtNLM"/>
    </source>
</evidence>
<evidence type="ECO:0000256" key="1">
    <source>
        <dbReference type="SAM" id="MobiDB-lite"/>
    </source>
</evidence>
<accession>A0A4R2HKK1</accession>